<organism evidence="2 3">
    <name type="scientific">Sorangium cellulosum</name>
    <name type="common">Polyangium cellulosum</name>
    <dbReference type="NCBI Taxonomy" id="56"/>
    <lineage>
        <taxon>Bacteria</taxon>
        <taxon>Pseudomonadati</taxon>
        <taxon>Myxococcota</taxon>
        <taxon>Polyangia</taxon>
        <taxon>Polyangiales</taxon>
        <taxon>Polyangiaceae</taxon>
        <taxon>Sorangium</taxon>
    </lineage>
</organism>
<dbReference type="Pfam" id="PF17778">
    <property type="entry name" value="WHD_BLACT"/>
    <property type="match status" value="1"/>
</dbReference>
<evidence type="ECO:0000313" key="2">
    <source>
        <dbReference type="EMBL" id="AUX36390.1"/>
    </source>
</evidence>
<evidence type="ECO:0000313" key="3">
    <source>
        <dbReference type="Proteomes" id="UP000295497"/>
    </source>
</evidence>
<dbReference type="SUPFAM" id="SSF56281">
    <property type="entry name" value="Metallo-hydrolase/oxidoreductase"/>
    <property type="match status" value="1"/>
</dbReference>
<name>A0A4P2R0F5_SORCE</name>
<dbReference type="Gene3D" id="1.10.10.10">
    <property type="entry name" value="Winged helix-like DNA-binding domain superfamily/Winged helix DNA-binding domain"/>
    <property type="match status" value="1"/>
</dbReference>
<protein>
    <recommendedName>
        <fullName evidence="1">Metallo-beta-lactamase domain-containing protein</fullName>
    </recommendedName>
</protein>
<gene>
    <name evidence="2" type="ORF">SOCE836_085970</name>
</gene>
<dbReference type="Pfam" id="PF00753">
    <property type="entry name" value="Lactamase_B"/>
    <property type="match status" value="1"/>
</dbReference>
<dbReference type="InterPro" id="IPR001279">
    <property type="entry name" value="Metallo-B-lactamas"/>
</dbReference>
<evidence type="ECO:0000259" key="1">
    <source>
        <dbReference type="SMART" id="SM00849"/>
    </source>
</evidence>
<dbReference type="EMBL" id="CP012672">
    <property type="protein sequence ID" value="AUX36390.1"/>
    <property type="molecule type" value="Genomic_DNA"/>
</dbReference>
<dbReference type="SMART" id="SM00849">
    <property type="entry name" value="Lactamase_B"/>
    <property type="match status" value="1"/>
</dbReference>
<accession>A0A4P2R0F5</accession>
<dbReference type="InterPro" id="IPR041516">
    <property type="entry name" value="LACTB2_WH"/>
</dbReference>
<proteinExistence type="predicted"/>
<dbReference type="PANTHER" id="PTHR23131:SF0">
    <property type="entry name" value="ENDORIBONUCLEASE LACTB2"/>
    <property type="match status" value="1"/>
</dbReference>
<dbReference type="Gene3D" id="3.60.15.10">
    <property type="entry name" value="Ribonuclease Z/Hydroxyacylglutathione hydrolase-like"/>
    <property type="match status" value="1"/>
</dbReference>
<dbReference type="PANTHER" id="PTHR23131">
    <property type="entry name" value="ENDORIBONUCLEASE LACTB2"/>
    <property type="match status" value="1"/>
</dbReference>
<dbReference type="InterPro" id="IPR036388">
    <property type="entry name" value="WH-like_DNA-bd_sf"/>
</dbReference>
<sequence length="286" mass="30419">MIRPRAIAAGAEAFAARTPTLPPATHTNSYALGGREVLLVEPATPYEDERRAWLAWARGLAGQGRSIVAIAVTHHHADHVGGARFFAAELGVPIWAHAEAAPRLPGVPVARRLSDGEVVRLDGPAPTALRVLHTPGHAPDHLCFLDEAQGILVCGDMVAGVGTILIDPREGDMAEYLAQLERLAALGARVALPAHGEPIDAPEALFRRYVAHRHMREQRVLEALEAAAGEGGASLEALLPVAYADTAPLAWPIARLSLEAHLIKLEREGRAARRDGLWRRAAGGGA</sequence>
<dbReference type="InterPro" id="IPR036866">
    <property type="entry name" value="RibonucZ/Hydroxyglut_hydro"/>
</dbReference>
<dbReference type="AlphaFoldDB" id="A0A4P2R0F5"/>
<dbReference type="RefSeq" id="WP_129579221.1">
    <property type="nucleotide sequence ID" value="NZ_CP012672.1"/>
</dbReference>
<dbReference type="InterPro" id="IPR050662">
    <property type="entry name" value="Sec-metab_biosynth-thioest"/>
</dbReference>
<feature type="domain" description="Metallo-beta-lactamase" evidence="1">
    <location>
        <begin position="26"/>
        <end position="195"/>
    </location>
</feature>
<dbReference type="Proteomes" id="UP000295497">
    <property type="component" value="Chromosome"/>
</dbReference>
<reference evidence="2 3" key="1">
    <citation type="submission" date="2015-09" db="EMBL/GenBank/DDBJ databases">
        <title>Sorangium comparison.</title>
        <authorList>
            <person name="Zaburannyi N."/>
            <person name="Bunk B."/>
            <person name="Overmann J."/>
            <person name="Mueller R."/>
        </authorList>
    </citation>
    <scope>NUCLEOTIDE SEQUENCE [LARGE SCALE GENOMIC DNA]</scope>
    <source>
        <strain evidence="2 3">So ce836</strain>
    </source>
</reference>